<evidence type="ECO:0000256" key="13">
    <source>
        <dbReference type="ARBA" id="ARBA00022692"/>
    </source>
</evidence>
<keyword evidence="10" id="KW-1003">Cell membrane</keyword>
<dbReference type="PANTHER" id="PTHR11003:SF59">
    <property type="entry name" value="POTASSIUM CHANNEL SUBFAMILY K MEMBER 1"/>
    <property type="match status" value="1"/>
</dbReference>
<keyword evidence="19" id="KW-0770">Synapse</keyword>
<comment type="catalytic activity">
    <reaction evidence="32">
        <text>Li(+)(in) = Li(+)(out)</text>
        <dbReference type="Rhea" id="RHEA:78551"/>
        <dbReference type="ChEBI" id="CHEBI:49713"/>
    </reaction>
</comment>
<dbReference type="InterPro" id="IPR001779">
    <property type="entry name" value="2pore_dom_K_chnl_TWIK1"/>
</dbReference>
<dbReference type="PRINTS" id="PR01333">
    <property type="entry name" value="2POREKCHANEL"/>
</dbReference>
<evidence type="ECO:0000256" key="19">
    <source>
        <dbReference type="ARBA" id="ARBA00023018"/>
    </source>
</evidence>
<keyword evidence="23" id="KW-0325">Glycoprotein</keyword>
<dbReference type="FunFam" id="1.10.287.70:FF:000076">
    <property type="entry name" value="Potassium channel subfamily K member"/>
    <property type="match status" value="1"/>
</dbReference>
<evidence type="ECO:0000256" key="29">
    <source>
        <dbReference type="ARBA" id="ARBA00034430"/>
    </source>
</evidence>
<evidence type="ECO:0000256" key="24">
    <source>
        <dbReference type="ARBA" id="ARBA00023273"/>
    </source>
</evidence>
<keyword evidence="12 36" id="KW-0633">Potassium transport</keyword>
<feature type="transmembrane region" description="Helical" evidence="39">
    <location>
        <begin position="135"/>
        <end position="157"/>
    </location>
</feature>
<keyword evidence="22" id="KW-1015">Disulfide bond</keyword>
<evidence type="ECO:0000256" key="11">
    <source>
        <dbReference type="ARBA" id="ARBA00022499"/>
    </source>
</evidence>
<feature type="domain" description="Potassium channel" evidence="40">
    <location>
        <begin position="193"/>
        <end position="268"/>
    </location>
</feature>
<evidence type="ECO:0000256" key="30">
    <source>
        <dbReference type="ARBA" id="ARBA00036239"/>
    </source>
</evidence>
<evidence type="ECO:0000256" key="5">
    <source>
        <dbReference type="ARBA" id="ARBA00004484"/>
    </source>
</evidence>
<protein>
    <recommendedName>
        <fullName evidence="36">Potassium channel subfamily K member</fullName>
    </recommendedName>
</protein>
<keyword evidence="16" id="KW-0832">Ubl conjugation</keyword>
<feature type="transmembrane region" description="Helical" evidence="39">
    <location>
        <begin position="21"/>
        <end position="44"/>
    </location>
</feature>
<keyword evidence="24" id="KW-0966">Cell projection</keyword>
<evidence type="ECO:0000256" key="33">
    <source>
        <dbReference type="ARBA" id="ARBA00044657"/>
    </source>
</evidence>
<evidence type="ECO:0000256" key="34">
    <source>
        <dbReference type="ARBA" id="ARBA00044691"/>
    </source>
</evidence>
<feature type="glycosylation site" description="N-linked (GlcNAc...) asparagine" evidence="37">
    <location>
        <position position="95"/>
    </location>
</feature>
<evidence type="ECO:0000256" key="35">
    <source>
        <dbReference type="ARBA" id="ARBA00046361"/>
    </source>
</evidence>
<evidence type="ECO:0000256" key="16">
    <source>
        <dbReference type="ARBA" id="ARBA00022843"/>
    </source>
</evidence>
<dbReference type="GO" id="GO:0055037">
    <property type="term" value="C:recycling endosome"/>
    <property type="evidence" value="ECO:0007669"/>
    <property type="project" value="UniProtKB-SubCell"/>
</dbReference>
<dbReference type="PANTHER" id="PTHR11003">
    <property type="entry name" value="POTASSIUM CHANNEL, SUBFAMILY K"/>
    <property type="match status" value="1"/>
</dbReference>
<organism evidence="41 42">
    <name type="scientific">Menidia menidia</name>
    <name type="common">Atlantic silverside</name>
    <dbReference type="NCBI Taxonomy" id="238744"/>
    <lineage>
        <taxon>Eukaryota</taxon>
        <taxon>Metazoa</taxon>
        <taxon>Chordata</taxon>
        <taxon>Craniata</taxon>
        <taxon>Vertebrata</taxon>
        <taxon>Euteleostomi</taxon>
        <taxon>Actinopterygii</taxon>
        <taxon>Neopterygii</taxon>
        <taxon>Teleostei</taxon>
        <taxon>Neoteleostei</taxon>
        <taxon>Acanthomorphata</taxon>
        <taxon>Ovalentaria</taxon>
        <taxon>Atherinomorphae</taxon>
        <taxon>Atheriniformes</taxon>
        <taxon>Atherinopsidae</taxon>
        <taxon>Menidiinae</taxon>
        <taxon>Menidia</taxon>
    </lineage>
</organism>
<evidence type="ECO:0000256" key="2">
    <source>
        <dbReference type="ARBA" id="ARBA00004172"/>
    </source>
</evidence>
<dbReference type="GO" id="GO:0030322">
    <property type="term" value="P:stabilization of membrane potential"/>
    <property type="evidence" value="ECO:0007669"/>
    <property type="project" value="TreeGrafter"/>
</dbReference>
<dbReference type="GO" id="GO:0015271">
    <property type="term" value="F:outward rectifier potassium channel activity"/>
    <property type="evidence" value="ECO:0007669"/>
    <property type="project" value="TreeGrafter"/>
</dbReference>
<reference evidence="41" key="1">
    <citation type="submission" date="2021-05" db="EMBL/GenBank/DDBJ databases">
        <authorList>
            <person name="Tigano A."/>
        </authorList>
    </citation>
    <scope>NUCLEOTIDE SEQUENCE</scope>
</reference>
<evidence type="ECO:0000256" key="37">
    <source>
        <dbReference type="PIRSR" id="PIRSR038061-1"/>
    </source>
</evidence>
<dbReference type="PRINTS" id="PR01586">
    <property type="entry name" value="TWIKCHANNEL"/>
</dbReference>
<comment type="catalytic activity">
    <reaction evidence="33">
        <text>Rb(+)(in) = Rb(+)(out)</text>
        <dbReference type="Rhea" id="RHEA:78547"/>
        <dbReference type="ChEBI" id="CHEBI:49847"/>
    </reaction>
</comment>
<evidence type="ECO:0000256" key="31">
    <source>
        <dbReference type="ARBA" id="ARBA00036683"/>
    </source>
</evidence>
<keyword evidence="14" id="KW-0967">Endosome</keyword>
<evidence type="ECO:0000256" key="18">
    <source>
        <dbReference type="ARBA" id="ARBA00022989"/>
    </source>
</evidence>
<keyword evidence="25 38" id="KW-0407">Ion channel</keyword>
<dbReference type="OrthoDB" id="297496at2759"/>
<dbReference type="Gene3D" id="1.10.287.70">
    <property type="match status" value="1"/>
</dbReference>
<evidence type="ECO:0000256" key="4">
    <source>
        <dbReference type="ARBA" id="ARBA00004279"/>
    </source>
</evidence>
<evidence type="ECO:0000313" key="42">
    <source>
        <dbReference type="Proteomes" id="UP000677803"/>
    </source>
</evidence>
<evidence type="ECO:0000256" key="23">
    <source>
        <dbReference type="ARBA" id="ARBA00023180"/>
    </source>
</evidence>
<evidence type="ECO:0000256" key="15">
    <source>
        <dbReference type="ARBA" id="ARBA00022826"/>
    </source>
</evidence>
<dbReference type="GO" id="GO:0043204">
    <property type="term" value="C:perikaryon"/>
    <property type="evidence" value="ECO:0007669"/>
    <property type="project" value="UniProtKB-SubCell"/>
</dbReference>
<evidence type="ECO:0000256" key="32">
    <source>
        <dbReference type="ARBA" id="ARBA00044635"/>
    </source>
</evidence>
<evidence type="ECO:0000256" key="1">
    <source>
        <dbReference type="ARBA" id="ARBA00000309"/>
    </source>
</evidence>
<evidence type="ECO:0000256" key="25">
    <source>
        <dbReference type="ARBA" id="ARBA00023303"/>
    </source>
</evidence>
<evidence type="ECO:0000256" key="22">
    <source>
        <dbReference type="ARBA" id="ARBA00023157"/>
    </source>
</evidence>
<dbReference type="PRINTS" id="PR01096">
    <property type="entry name" value="TWIK1CHANNEL"/>
</dbReference>
<comment type="catalytic activity">
    <reaction evidence="1">
        <text>NH4(+)(in) = NH4(+)(out)</text>
        <dbReference type="Rhea" id="RHEA:28747"/>
        <dbReference type="ChEBI" id="CHEBI:28938"/>
    </reaction>
</comment>
<evidence type="ECO:0000256" key="38">
    <source>
        <dbReference type="RuleBase" id="RU003857"/>
    </source>
</evidence>
<keyword evidence="21 36" id="KW-0472">Membrane</keyword>
<proteinExistence type="inferred from homology"/>
<comment type="catalytic activity">
    <reaction evidence="29">
        <text>K(+)(in) = K(+)(out)</text>
        <dbReference type="Rhea" id="RHEA:29463"/>
        <dbReference type="ChEBI" id="CHEBI:29103"/>
    </reaction>
</comment>
<dbReference type="InterPro" id="IPR005408">
    <property type="entry name" value="2pore_dom_K_chnl_TWIK"/>
</dbReference>
<dbReference type="EMBL" id="CAJRST010039999">
    <property type="protein sequence ID" value="CAG6017454.1"/>
    <property type="molecule type" value="Genomic_DNA"/>
</dbReference>
<feature type="transmembrane region" description="Helical" evidence="39">
    <location>
        <begin position="178"/>
        <end position="203"/>
    </location>
</feature>
<keyword evidence="20 36" id="KW-0406">Ion transport</keyword>
<evidence type="ECO:0000259" key="40">
    <source>
        <dbReference type="Pfam" id="PF07885"/>
    </source>
</evidence>
<comment type="catalytic activity">
    <reaction evidence="31">
        <text>L-glutamate(out) = L-glutamate(in)</text>
        <dbReference type="Rhea" id="RHEA:66336"/>
        <dbReference type="ChEBI" id="CHEBI:29985"/>
    </reaction>
</comment>
<sequence>MLQSLASNSCVRLIQSHKSMWYFVCLVLGYLLYLIFGAVVFSSVELPYEDLLRQELRAIKKQFLQENGCLSEERLERFLKKALEANTYGVSILNNASANWNWDFTASLFFASTVLSTTGYGHTAPLSDGGKAFCIIYSVIGIPFTLLFLTAVVQRIMVFSTRRPIVYIHTRWGFSKPLVAIVHATVLGILAVSCFFLIPSAIFSALEENWNFLESFYFCFISLSTIGLGDYVPGEAANQKFRELYKVGTTVYLLLGLIVMLVVLETFYELQQLKQLRKMFYLKKEKPQDNINILEHDHLSFASVSDNTDITPTHTEDKTQTFVSVPVLASLNDDPMIQ</sequence>
<evidence type="ECO:0000256" key="9">
    <source>
        <dbReference type="ARBA" id="ARBA00022448"/>
    </source>
</evidence>
<keyword evidence="26" id="KW-0968">Cytoplasmic vesicle</keyword>
<comment type="catalytic activity">
    <reaction evidence="27">
        <text>chloride(in) = chloride(out)</text>
        <dbReference type="Rhea" id="RHEA:29823"/>
        <dbReference type="ChEBI" id="CHEBI:17996"/>
    </reaction>
</comment>
<keyword evidence="11" id="KW-1017">Isopeptide bond</keyword>
<keyword evidence="13 38" id="KW-0812">Transmembrane</keyword>
<keyword evidence="18 39" id="KW-1133">Transmembrane helix</keyword>
<evidence type="ECO:0000256" key="26">
    <source>
        <dbReference type="ARBA" id="ARBA00023329"/>
    </source>
</evidence>
<comment type="subunit">
    <text evidence="35">Homodimer; disulfide-linked. Heterodimer with KCNK2; disulfide-linked. In astrocytes, forms mostly heterodimeric potassium channels with KCNK2, with only a minor proportion of functional channels containing homodimeric KCNK1. Interacts with KCNK3 and KCNK9, forming functional heterodimeric channels. Interacts with GNG4. Identified in a complex with PSD and ARF6; interacts only with PSD that is bound to ARF6. Interacts with UBE2I.</text>
</comment>
<accession>A0A8S4BVU5</accession>
<dbReference type="GO" id="GO:0097060">
    <property type="term" value="C:synaptic membrane"/>
    <property type="evidence" value="ECO:0007669"/>
    <property type="project" value="UniProtKB-SubCell"/>
</dbReference>
<comment type="similarity">
    <text evidence="8 38">Belongs to the two pore domain potassium channel (TC 1.A.1.8) family.</text>
</comment>
<dbReference type="AlphaFoldDB" id="A0A8S4BVU5"/>
<feature type="transmembrane region" description="Helical" evidence="39">
    <location>
        <begin position="244"/>
        <end position="268"/>
    </location>
</feature>
<evidence type="ECO:0000256" key="10">
    <source>
        <dbReference type="ARBA" id="ARBA00022475"/>
    </source>
</evidence>
<keyword evidence="42" id="KW-1185">Reference proteome</keyword>
<evidence type="ECO:0000256" key="14">
    <source>
        <dbReference type="ARBA" id="ARBA00022753"/>
    </source>
</evidence>
<evidence type="ECO:0000256" key="7">
    <source>
        <dbReference type="ARBA" id="ARBA00004651"/>
    </source>
</evidence>
<evidence type="ECO:0000256" key="12">
    <source>
        <dbReference type="ARBA" id="ARBA00022538"/>
    </source>
</evidence>
<name>A0A8S4BVU5_9TELE</name>
<dbReference type="PIRSF" id="PIRSF038061">
    <property type="entry name" value="K_channel_subfamily_K_type"/>
    <property type="match status" value="1"/>
</dbReference>
<dbReference type="Proteomes" id="UP000677803">
    <property type="component" value="Unassembled WGS sequence"/>
</dbReference>
<dbReference type="InterPro" id="IPR003092">
    <property type="entry name" value="2pore_dom_K_chnl_TASK"/>
</dbReference>
<feature type="domain" description="Potassium channel" evidence="40">
    <location>
        <begin position="89"/>
        <end position="156"/>
    </location>
</feature>
<evidence type="ECO:0000313" key="41">
    <source>
        <dbReference type="EMBL" id="CAG6017454.1"/>
    </source>
</evidence>
<dbReference type="SUPFAM" id="SSF81324">
    <property type="entry name" value="Voltage-gated potassium channels"/>
    <property type="match status" value="2"/>
</dbReference>
<evidence type="ECO:0000256" key="28">
    <source>
        <dbReference type="ARBA" id="ARBA00034109"/>
    </source>
</evidence>
<comment type="caution">
    <text evidence="41">The sequence shown here is derived from an EMBL/GenBank/DDBJ whole genome shotgun (WGS) entry which is preliminary data.</text>
</comment>
<evidence type="ECO:0000256" key="39">
    <source>
        <dbReference type="SAM" id="Phobius"/>
    </source>
</evidence>
<gene>
    <name evidence="41" type="ORF">MMEN_LOCUS20739</name>
</gene>
<evidence type="ECO:0000256" key="20">
    <source>
        <dbReference type="ARBA" id="ARBA00023065"/>
    </source>
</evidence>
<evidence type="ECO:0000256" key="21">
    <source>
        <dbReference type="ARBA" id="ARBA00023136"/>
    </source>
</evidence>
<evidence type="ECO:0000256" key="3">
    <source>
        <dbReference type="ARBA" id="ARBA00004221"/>
    </source>
</evidence>
<keyword evidence="17 36" id="KW-0630">Potassium</keyword>
<dbReference type="GO" id="GO:0022841">
    <property type="term" value="F:potassium ion leak channel activity"/>
    <property type="evidence" value="ECO:0007669"/>
    <property type="project" value="TreeGrafter"/>
</dbReference>
<comment type="catalytic activity">
    <reaction evidence="34">
        <text>Cs(+)(in) = Cs(+)(out)</text>
        <dbReference type="Rhea" id="RHEA:78555"/>
        <dbReference type="ChEBI" id="CHEBI:49547"/>
    </reaction>
</comment>
<keyword evidence="15 36" id="KW-0631">Potassium channel</keyword>
<dbReference type="GO" id="GO:0030425">
    <property type="term" value="C:dendrite"/>
    <property type="evidence" value="ECO:0007669"/>
    <property type="project" value="UniProtKB-SubCell"/>
</dbReference>
<feature type="transmembrane region" description="Helical" evidence="39">
    <location>
        <begin position="215"/>
        <end position="232"/>
    </location>
</feature>
<keyword evidence="9 36" id="KW-0813">Transport</keyword>
<evidence type="ECO:0000256" key="36">
    <source>
        <dbReference type="PIRNR" id="PIRNR038061"/>
    </source>
</evidence>
<evidence type="ECO:0000256" key="8">
    <source>
        <dbReference type="ARBA" id="ARBA00006666"/>
    </source>
</evidence>
<evidence type="ECO:0000256" key="17">
    <source>
        <dbReference type="ARBA" id="ARBA00022958"/>
    </source>
</evidence>
<comment type="subcellular location">
    <subcellularLocation>
        <location evidence="3">Apical cell membrane</location>
    </subcellularLocation>
    <subcellularLocation>
        <location evidence="7">Cell membrane</location>
        <topology evidence="7">Multi-pass membrane protein</topology>
    </subcellularLocation>
    <subcellularLocation>
        <location evidence="4">Cell projection</location>
        <location evidence="4">Dendrite</location>
    </subcellularLocation>
    <subcellularLocation>
        <location evidence="6">Cytoplasmic vesicle</location>
    </subcellularLocation>
    <subcellularLocation>
        <location evidence="5">Perikaryon</location>
    </subcellularLocation>
    <subcellularLocation>
        <location evidence="2">Recycling endosome</location>
    </subcellularLocation>
    <subcellularLocation>
        <location evidence="28">Synaptic cell membrane</location>
    </subcellularLocation>
</comment>
<evidence type="ECO:0000256" key="27">
    <source>
        <dbReference type="ARBA" id="ARBA00024167"/>
    </source>
</evidence>
<dbReference type="Pfam" id="PF07885">
    <property type="entry name" value="Ion_trans_2"/>
    <property type="match status" value="2"/>
</dbReference>
<dbReference type="InterPro" id="IPR013099">
    <property type="entry name" value="K_chnl_dom"/>
</dbReference>
<comment type="catalytic activity">
    <reaction evidence="30">
        <text>Na(+)(in) = Na(+)(out)</text>
        <dbReference type="Rhea" id="RHEA:34963"/>
        <dbReference type="ChEBI" id="CHEBI:29101"/>
    </reaction>
</comment>
<evidence type="ECO:0000256" key="6">
    <source>
        <dbReference type="ARBA" id="ARBA00004541"/>
    </source>
</evidence>
<dbReference type="GO" id="GO:0016324">
    <property type="term" value="C:apical plasma membrane"/>
    <property type="evidence" value="ECO:0007669"/>
    <property type="project" value="UniProtKB-SubCell"/>
</dbReference>
<dbReference type="InterPro" id="IPR003280">
    <property type="entry name" value="2pore_dom_K_chnl"/>
</dbReference>